<keyword evidence="4" id="KW-1185">Reference proteome</keyword>
<name>A0A9N9QB32_9HELO</name>
<protein>
    <submittedName>
        <fullName evidence="3">Uncharacterized protein</fullName>
    </submittedName>
</protein>
<gene>
    <name evidence="3" type="ORF">HYALB_00006577</name>
</gene>
<feature type="region of interest" description="Disordered" evidence="1">
    <location>
        <begin position="27"/>
        <end position="61"/>
    </location>
</feature>
<keyword evidence="2" id="KW-0732">Signal</keyword>
<reference evidence="3" key="1">
    <citation type="submission" date="2021-07" db="EMBL/GenBank/DDBJ databases">
        <authorList>
            <person name="Durling M."/>
        </authorList>
    </citation>
    <scope>NUCLEOTIDE SEQUENCE</scope>
</reference>
<evidence type="ECO:0000256" key="1">
    <source>
        <dbReference type="SAM" id="MobiDB-lite"/>
    </source>
</evidence>
<evidence type="ECO:0000256" key="2">
    <source>
        <dbReference type="SAM" id="SignalP"/>
    </source>
</evidence>
<dbReference type="Proteomes" id="UP000701801">
    <property type="component" value="Unassembled WGS sequence"/>
</dbReference>
<accession>A0A9N9QB32</accession>
<feature type="chain" id="PRO_5040318994" evidence="2">
    <location>
        <begin position="19"/>
        <end position="61"/>
    </location>
</feature>
<organism evidence="3 4">
    <name type="scientific">Hymenoscyphus albidus</name>
    <dbReference type="NCBI Taxonomy" id="595503"/>
    <lineage>
        <taxon>Eukaryota</taxon>
        <taxon>Fungi</taxon>
        <taxon>Dikarya</taxon>
        <taxon>Ascomycota</taxon>
        <taxon>Pezizomycotina</taxon>
        <taxon>Leotiomycetes</taxon>
        <taxon>Helotiales</taxon>
        <taxon>Helotiaceae</taxon>
        <taxon>Hymenoscyphus</taxon>
    </lineage>
</organism>
<feature type="compositionally biased region" description="Gly residues" evidence="1">
    <location>
        <begin position="52"/>
        <end position="61"/>
    </location>
</feature>
<feature type="signal peptide" evidence="2">
    <location>
        <begin position="1"/>
        <end position="18"/>
    </location>
</feature>
<comment type="caution">
    <text evidence="3">The sequence shown here is derived from an EMBL/GenBank/DDBJ whole genome shotgun (WGS) entry which is preliminary data.</text>
</comment>
<sequence length="61" mass="6083">MQFKSLLITFALALSASAAAISDIEARGKPVAGGGSHGGKREAAPEPNKPVAGGGSHRGKR</sequence>
<evidence type="ECO:0000313" key="3">
    <source>
        <dbReference type="EMBL" id="CAG8981704.1"/>
    </source>
</evidence>
<evidence type="ECO:0000313" key="4">
    <source>
        <dbReference type="Proteomes" id="UP000701801"/>
    </source>
</evidence>
<proteinExistence type="predicted"/>
<dbReference type="EMBL" id="CAJVRM010000507">
    <property type="protein sequence ID" value="CAG8981704.1"/>
    <property type="molecule type" value="Genomic_DNA"/>
</dbReference>
<dbReference type="AlphaFoldDB" id="A0A9N9QB32"/>